<name>A0A195FS31_9HYME</name>
<feature type="compositionally biased region" description="Basic residues" evidence="1">
    <location>
        <begin position="9"/>
        <end position="25"/>
    </location>
</feature>
<feature type="region of interest" description="Disordered" evidence="1">
    <location>
        <begin position="1"/>
        <end position="38"/>
    </location>
</feature>
<dbReference type="Proteomes" id="UP000078541">
    <property type="component" value="Unassembled WGS sequence"/>
</dbReference>
<gene>
    <name evidence="2" type="ORF">ALC56_02146</name>
</gene>
<accession>A0A195FS31</accession>
<reference evidence="2 3" key="1">
    <citation type="submission" date="2016-03" db="EMBL/GenBank/DDBJ databases">
        <title>Trachymyrmex septentrionalis WGS genome.</title>
        <authorList>
            <person name="Nygaard S."/>
            <person name="Hu H."/>
            <person name="Boomsma J."/>
            <person name="Zhang G."/>
        </authorList>
    </citation>
    <scope>NUCLEOTIDE SEQUENCE [LARGE SCALE GENOMIC DNA]</scope>
    <source>
        <strain evidence="2">Tsep2-gDNA-1</strain>
        <tissue evidence="2">Whole body</tissue>
    </source>
</reference>
<dbReference type="AlphaFoldDB" id="A0A195FS31"/>
<organism evidence="2 3">
    <name type="scientific">Trachymyrmex septentrionalis</name>
    <dbReference type="NCBI Taxonomy" id="34720"/>
    <lineage>
        <taxon>Eukaryota</taxon>
        <taxon>Metazoa</taxon>
        <taxon>Ecdysozoa</taxon>
        <taxon>Arthropoda</taxon>
        <taxon>Hexapoda</taxon>
        <taxon>Insecta</taxon>
        <taxon>Pterygota</taxon>
        <taxon>Neoptera</taxon>
        <taxon>Endopterygota</taxon>
        <taxon>Hymenoptera</taxon>
        <taxon>Apocrita</taxon>
        <taxon>Aculeata</taxon>
        <taxon>Formicoidea</taxon>
        <taxon>Formicidae</taxon>
        <taxon>Myrmicinae</taxon>
        <taxon>Trachymyrmex</taxon>
    </lineage>
</organism>
<sequence length="162" mass="18787">MARATRDVIRRKRKKKRKRLPAARARARERDDPASSYARDSVWATTEERICAVPAQAFVPVLTRHGATVDHPFRRGRKRGSGVRRDTRTMRIKTRARVYSTRRTPMVCRVHHASRYNADWGREDYTAEITRHLGEMSFARSISSYNIGGDVLTGHRTDIVRR</sequence>
<evidence type="ECO:0000256" key="1">
    <source>
        <dbReference type="SAM" id="MobiDB-lite"/>
    </source>
</evidence>
<proteinExistence type="predicted"/>
<keyword evidence="3" id="KW-1185">Reference proteome</keyword>
<evidence type="ECO:0000313" key="2">
    <source>
        <dbReference type="EMBL" id="KYN43420.1"/>
    </source>
</evidence>
<dbReference type="EMBL" id="KQ981280">
    <property type="protein sequence ID" value="KYN43420.1"/>
    <property type="molecule type" value="Genomic_DNA"/>
</dbReference>
<protein>
    <submittedName>
        <fullName evidence="2">Uncharacterized protein</fullName>
    </submittedName>
</protein>
<evidence type="ECO:0000313" key="3">
    <source>
        <dbReference type="Proteomes" id="UP000078541"/>
    </source>
</evidence>